<dbReference type="Proteomes" id="UP000196573">
    <property type="component" value="Unassembled WGS sequence"/>
</dbReference>
<accession>A0A1X7AIN3</accession>
<dbReference type="Pfam" id="PF00248">
    <property type="entry name" value="Aldo_ket_red"/>
    <property type="match status" value="1"/>
</dbReference>
<evidence type="ECO:0000259" key="1">
    <source>
        <dbReference type="Pfam" id="PF00248"/>
    </source>
</evidence>
<dbReference type="GO" id="GO:0016491">
    <property type="term" value="F:oxidoreductase activity"/>
    <property type="evidence" value="ECO:0007669"/>
    <property type="project" value="UniProtKB-KW"/>
</dbReference>
<dbReference type="GO" id="GO:0005829">
    <property type="term" value="C:cytosol"/>
    <property type="evidence" value="ECO:0007669"/>
    <property type="project" value="TreeGrafter"/>
</dbReference>
<evidence type="ECO:0000313" key="2">
    <source>
        <dbReference type="EMBL" id="SMA44054.1"/>
    </source>
</evidence>
<dbReference type="OrthoDB" id="9768793at2"/>
<dbReference type="PANTHER" id="PTHR43364:SF1">
    <property type="entry name" value="OXIDOREDUCTASE YDHF"/>
    <property type="match status" value="1"/>
</dbReference>
<reference evidence="2 3" key="1">
    <citation type="submission" date="2017-03" db="EMBL/GenBank/DDBJ databases">
        <authorList>
            <person name="Afonso C.L."/>
            <person name="Miller P.J."/>
            <person name="Scott M.A."/>
            <person name="Spackman E."/>
            <person name="Goraichik I."/>
            <person name="Dimitrov K.M."/>
            <person name="Suarez D.L."/>
            <person name="Swayne D.E."/>
        </authorList>
    </citation>
    <scope>NUCLEOTIDE SEQUENCE [LARGE SCALE GENOMIC DNA]</scope>
    <source>
        <strain evidence="2">SB41UT1</strain>
    </source>
</reference>
<dbReference type="InterPro" id="IPR036812">
    <property type="entry name" value="NAD(P)_OxRdtase_dom_sf"/>
</dbReference>
<dbReference type="SUPFAM" id="SSF51430">
    <property type="entry name" value="NAD(P)-linked oxidoreductase"/>
    <property type="match status" value="1"/>
</dbReference>
<evidence type="ECO:0000313" key="3">
    <source>
        <dbReference type="Proteomes" id="UP000196573"/>
    </source>
</evidence>
<dbReference type="EMBL" id="FWPT01000003">
    <property type="protein sequence ID" value="SMA44054.1"/>
    <property type="molecule type" value="Genomic_DNA"/>
</dbReference>
<dbReference type="RefSeq" id="WP_087108824.1">
    <property type="nucleotide sequence ID" value="NZ_CBCSCN010000008.1"/>
</dbReference>
<dbReference type="PANTHER" id="PTHR43364">
    <property type="entry name" value="NADH-SPECIFIC METHYLGLYOXAL REDUCTASE-RELATED"/>
    <property type="match status" value="1"/>
</dbReference>
<name>A0A1X7AIN3_9GAMM</name>
<dbReference type="InterPro" id="IPR050523">
    <property type="entry name" value="AKR_Detox_Biosynth"/>
</dbReference>
<dbReference type="AlphaFoldDB" id="A0A1X7AIN3"/>
<dbReference type="CDD" id="cd19092">
    <property type="entry name" value="AKR_BsYcsN_EcYdhF-like"/>
    <property type="match status" value="1"/>
</dbReference>
<dbReference type="PRINTS" id="PR00069">
    <property type="entry name" value="ALDKETRDTASE"/>
</dbReference>
<gene>
    <name evidence="2" type="primary">ydhF</name>
    <name evidence="2" type="ORF">EHSB41UT_01718</name>
</gene>
<organism evidence="2 3">
    <name type="scientific">Parendozoicomonas haliclonae</name>
    <dbReference type="NCBI Taxonomy" id="1960125"/>
    <lineage>
        <taxon>Bacteria</taxon>
        <taxon>Pseudomonadati</taxon>
        <taxon>Pseudomonadota</taxon>
        <taxon>Gammaproteobacteria</taxon>
        <taxon>Oceanospirillales</taxon>
        <taxon>Endozoicomonadaceae</taxon>
        <taxon>Parendozoicomonas</taxon>
    </lineage>
</organism>
<proteinExistence type="predicted"/>
<dbReference type="InterPro" id="IPR023210">
    <property type="entry name" value="NADP_OxRdtase_dom"/>
</dbReference>
<dbReference type="InterPro" id="IPR020471">
    <property type="entry name" value="AKR"/>
</dbReference>
<dbReference type="EC" id="1.-.-.-" evidence="2"/>
<sequence length="322" mass="35726">MNGPLSQTFPAISPIVYGCMGLGGGWDHAPVTRDHVLQAHAVVDAALNDSITLFDHADIYTLGKAEQVFGQVLQERPGLREQLILQSKCGIRFADGHGPKRYDFSREWILTSVENSLKRLQTDYLDILLLHRPDPLMEPDEVAAAFEVLRSRGMVRHFGVSNMDQHQIALLQASLDQPLVVNQMEMSLTKLDWLNNGVQVNTGQQEGNHFASGLLEYCRSNHVQLQAWGCLSQGVFTGRSLDGQPEAVQHTARLVSSMAEELSVAPEAIVLAWLMRHPAGIQPVIGTTSPERIQACAQATRVQLSREQWYQLYVTARGTELP</sequence>
<dbReference type="Gene3D" id="3.20.20.100">
    <property type="entry name" value="NADP-dependent oxidoreductase domain"/>
    <property type="match status" value="1"/>
</dbReference>
<protein>
    <submittedName>
        <fullName evidence="2">Oxidoreductase YdhF</fullName>
        <ecNumber evidence="2">1.-.-.-</ecNumber>
    </submittedName>
</protein>
<keyword evidence="2" id="KW-0560">Oxidoreductase</keyword>
<feature type="domain" description="NADP-dependent oxidoreductase" evidence="1">
    <location>
        <begin position="14"/>
        <end position="311"/>
    </location>
</feature>
<keyword evidence="3" id="KW-1185">Reference proteome</keyword>